<organism evidence="1 2">
    <name type="scientific">Psophocarpus tetragonolobus</name>
    <name type="common">Winged bean</name>
    <name type="synonym">Dolichos tetragonolobus</name>
    <dbReference type="NCBI Taxonomy" id="3891"/>
    <lineage>
        <taxon>Eukaryota</taxon>
        <taxon>Viridiplantae</taxon>
        <taxon>Streptophyta</taxon>
        <taxon>Embryophyta</taxon>
        <taxon>Tracheophyta</taxon>
        <taxon>Spermatophyta</taxon>
        <taxon>Magnoliopsida</taxon>
        <taxon>eudicotyledons</taxon>
        <taxon>Gunneridae</taxon>
        <taxon>Pentapetalae</taxon>
        <taxon>rosids</taxon>
        <taxon>fabids</taxon>
        <taxon>Fabales</taxon>
        <taxon>Fabaceae</taxon>
        <taxon>Papilionoideae</taxon>
        <taxon>50 kb inversion clade</taxon>
        <taxon>NPAAA clade</taxon>
        <taxon>indigoferoid/millettioid clade</taxon>
        <taxon>Phaseoleae</taxon>
        <taxon>Psophocarpus</taxon>
    </lineage>
</organism>
<name>A0AAN9SJ69_PSOTE</name>
<accession>A0AAN9SJ69</accession>
<dbReference type="AlphaFoldDB" id="A0AAN9SJ69"/>
<dbReference type="EMBL" id="JAYMYS010000004">
    <property type="protein sequence ID" value="KAK7396514.1"/>
    <property type="molecule type" value="Genomic_DNA"/>
</dbReference>
<comment type="caution">
    <text evidence="1">The sequence shown here is derived from an EMBL/GenBank/DDBJ whole genome shotgun (WGS) entry which is preliminary data.</text>
</comment>
<sequence length="120" mass="14096">MRTESKKISTSSWPKLAMKKWLNIKTSAEKFHSDNDATGDTRQLRRRGERVVQTKIVTTSYWIISQVIYDQIINMVNDIDQTENLPPVNWFESHLDNFQLEMRRGPLFPNDDIELSLTLI</sequence>
<protein>
    <submittedName>
        <fullName evidence="1">Uncharacterized protein</fullName>
    </submittedName>
</protein>
<evidence type="ECO:0000313" key="1">
    <source>
        <dbReference type="EMBL" id="KAK7396514.1"/>
    </source>
</evidence>
<gene>
    <name evidence="1" type="ORF">VNO78_17578</name>
</gene>
<keyword evidence="2" id="KW-1185">Reference proteome</keyword>
<reference evidence="1 2" key="1">
    <citation type="submission" date="2024-01" db="EMBL/GenBank/DDBJ databases">
        <title>The genomes of 5 underutilized Papilionoideae crops provide insights into root nodulation and disease resistanc.</title>
        <authorList>
            <person name="Jiang F."/>
        </authorList>
    </citation>
    <scope>NUCLEOTIDE SEQUENCE [LARGE SCALE GENOMIC DNA]</scope>
    <source>
        <strain evidence="1">DUOXIRENSHENG_FW03</strain>
        <tissue evidence="1">Leaves</tissue>
    </source>
</reference>
<evidence type="ECO:0000313" key="2">
    <source>
        <dbReference type="Proteomes" id="UP001386955"/>
    </source>
</evidence>
<dbReference type="Proteomes" id="UP001386955">
    <property type="component" value="Unassembled WGS sequence"/>
</dbReference>
<proteinExistence type="predicted"/>